<dbReference type="Proteomes" id="UP001595766">
    <property type="component" value="Unassembled WGS sequence"/>
</dbReference>
<evidence type="ECO:0008006" key="4">
    <source>
        <dbReference type="Google" id="ProtNLM"/>
    </source>
</evidence>
<keyword evidence="3" id="KW-1185">Reference proteome</keyword>
<evidence type="ECO:0000313" key="2">
    <source>
        <dbReference type="EMBL" id="MFC3975083.1"/>
    </source>
</evidence>
<name>A0ABV8EJ05_9BACT</name>
<reference evidence="3" key="1">
    <citation type="journal article" date="2019" name="Int. J. Syst. Evol. Microbiol.">
        <title>The Global Catalogue of Microorganisms (GCM) 10K type strain sequencing project: providing services to taxonomists for standard genome sequencing and annotation.</title>
        <authorList>
            <consortium name="The Broad Institute Genomics Platform"/>
            <consortium name="The Broad Institute Genome Sequencing Center for Infectious Disease"/>
            <person name="Wu L."/>
            <person name="Ma J."/>
        </authorList>
    </citation>
    <scope>NUCLEOTIDE SEQUENCE [LARGE SCALE GENOMIC DNA]</scope>
    <source>
        <strain evidence="3">CECT 8551</strain>
    </source>
</reference>
<feature type="chain" id="PRO_5045573539" description="Lipoprotein" evidence="1">
    <location>
        <begin position="27"/>
        <end position="237"/>
    </location>
</feature>
<evidence type="ECO:0000256" key="1">
    <source>
        <dbReference type="SAM" id="SignalP"/>
    </source>
</evidence>
<gene>
    <name evidence="2" type="ORF">ACFOUP_01720</name>
</gene>
<evidence type="ECO:0000313" key="3">
    <source>
        <dbReference type="Proteomes" id="UP001595766"/>
    </source>
</evidence>
<feature type="signal peptide" evidence="1">
    <location>
        <begin position="1"/>
        <end position="26"/>
    </location>
</feature>
<proteinExistence type="predicted"/>
<comment type="caution">
    <text evidence="2">The sequence shown here is derived from an EMBL/GenBank/DDBJ whole genome shotgun (WGS) entry which is preliminary data.</text>
</comment>
<accession>A0ABV8EJ05</accession>
<dbReference type="EMBL" id="JBHSAV010000003">
    <property type="protein sequence ID" value="MFC3975083.1"/>
    <property type="molecule type" value="Genomic_DNA"/>
</dbReference>
<dbReference type="PROSITE" id="PS51257">
    <property type="entry name" value="PROKAR_LIPOPROTEIN"/>
    <property type="match status" value="1"/>
</dbReference>
<protein>
    <recommendedName>
        <fullName evidence="4">Lipoprotein</fullName>
    </recommendedName>
</protein>
<organism evidence="2 3">
    <name type="scientific">Belliella kenyensis</name>
    <dbReference type="NCBI Taxonomy" id="1472724"/>
    <lineage>
        <taxon>Bacteria</taxon>
        <taxon>Pseudomonadati</taxon>
        <taxon>Bacteroidota</taxon>
        <taxon>Cytophagia</taxon>
        <taxon>Cytophagales</taxon>
        <taxon>Cyclobacteriaceae</taxon>
        <taxon>Belliella</taxon>
    </lineage>
</organism>
<keyword evidence="1" id="KW-0732">Signal</keyword>
<dbReference type="RefSeq" id="WP_241292492.1">
    <property type="nucleotide sequence ID" value="NZ_JAKZGR010000003.1"/>
</dbReference>
<sequence>MKISLLYFVLAFLLLAACTSSSEQFASEVLKEALSTHDPSKAWLNKEALKINTVTVHFDTDGNILNSQENQLEFRLKPFFEGSNKWEKDSLIHKVTFDGLVTSYKMGQNEVLNKGFLKNKHDELLSAYMDIAFPLNHKDVVKSISFLNKSKILGNREAEVLELHTKDGRSLEIYILTETNEMIGYKRNTRDSYEVVYSVESDYLEGLLLPKKKEIFAADSLGNHLYLKSTVTYNYLK</sequence>